<proteinExistence type="predicted"/>
<dbReference type="PANTHER" id="PTHR36451">
    <property type="entry name" value="PAPS-DEPENDENT SULFOTRANSFERASE STF3"/>
    <property type="match status" value="1"/>
</dbReference>
<dbReference type="GO" id="GO:0016740">
    <property type="term" value="F:transferase activity"/>
    <property type="evidence" value="ECO:0007669"/>
    <property type="project" value="UniProtKB-KW"/>
</dbReference>
<dbReference type="EC" id="2.8.2.-" evidence="1"/>
<accession>A0ABT7YV74</accession>
<protein>
    <submittedName>
        <fullName evidence="1">Sulfotransferase</fullName>
        <ecNumber evidence="1">2.8.2.-</ecNumber>
    </submittedName>
</protein>
<dbReference type="EMBL" id="JAUEMJ010000008">
    <property type="protein sequence ID" value="MDN3242529.1"/>
    <property type="molecule type" value="Genomic_DNA"/>
</dbReference>
<comment type="caution">
    <text evidence="1">The sequence shown here is derived from an EMBL/GenBank/DDBJ whole genome shotgun (WGS) entry which is preliminary data.</text>
</comment>
<dbReference type="PANTHER" id="PTHR36451:SF1">
    <property type="entry name" value="OMEGA-HYDROXY-BETA-DIHYDROMENAQUINONE-9 SULFOTRANSFERASE STF3"/>
    <property type="match status" value="1"/>
</dbReference>
<evidence type="ECO:0000313" key="2">
    <source>
        <dbReference type="Proteomes" id="UP001171902"/>
    </source>
</evidence>
<dbReference type="RefSeq" id="WP_289959185.1">
    <property type="nucleotide sequence ID" value="NZ_JAUEMJ010000008.1"/>
</dbReference>
<reference evidence="1" key="1">
    <citation type="submission" date="2023-06" db="EMBL/GenBank/DDBJ databases">
        <title>Gycomyces niveus sp.nov., a novel actinomycete isolated from soil in Shouguang.</title>
        <authorList>
            <person name="Yang X."/>
            <person name="Zhao J."/>
        </authorList>
    </citation>
    <scope>NUCLEOTIDE SEQUENCE</scope>
    <source>
        <strain evidence="1">NEAU C2</strain>
    </source>
</reference>
<dbReference type="Gene3D" id="3.40.50.300">
    <property type="entry name" value="P-loop containing nucleotide triphosphate hydrolases"/>
    <property type="match status" value="1"/>
</dbReference>
<dbReference type="SUPFAM" id="SSF52540">
    <property type="entry name" value="P-loop containing nucleoside triphosphate hydrolases"/>
    <property type="match status" value="1"/>
</dbReference>
<keyword evidence="2" id="KW-1185">Reference proteome</keyword>
<name>A0ABT7YV74_9ACTN</name>
<dbReference type="Proteomes" id="UP001171902">
    <property type="component" value="Unassembled WGS sequence"/>
</dbReference>
<keyword evidence="1" id="KW-0808">Transferase</keyword>
<dbReference type="Pfam" id="PF13469">
    <property type="entry name" value="Sulfotransfer_3"/>
    <property type="match status" value="1"/>
</dbReference>
<evidence type="ECO:0000313" key="1">
    <source>
        <dbReference type="EMBL" id="MDN3242529.1"/>
    </source>
</evidence>
<gene>
    <name evidence="1" type="ORF">QWI33_22600</name>
</gene>
<dbReference type="InterPro" id="IPR052736">
    <property type="entry name" value="Stf3_sulfotransferase"/>
</dbReference>
<sequence>MHRSRTTARLRFINTALRPMTRSANDPERAWAKAVREAQDATGLRADADDQAWIADFQYLVSCAARVPGLAPVGWLTSILDAKARLVNRLRIRELHRRDPAIARERIESPVFVVGLPRTATTLAHQILAAAPECRGPLLWEMVHTDLELPAEDTERIVRSAKKQFQATKYAPDFGHVHPVDPERPEESMFLLPHGLYHVLFHAPMPDYQAWFAARDTTPDYEYLRMALQVLQYGRERRRWVLKYPMDLGQLPTIRKVFPGARVVWTHRDPATVIGSTCSLADLCQSLFVTRPDREAIGNLVLDVLPKTVDAGRRFRQQHLGDVIDVPYFQLVSDPTRVIPELYDRLGLTWTQKDGERLSGILRNPARDRKHEYALGDYGLTPERVEAAFEDYLPWMNTVNFSRIGK</sequence>
<organism evidence="1 2">
    <name type="scientific">Glycomyces tritici</name>
    <dbReference type="NCBI Taxonomy" id="2665176"/>
    <lineage>
        <taxon>Bacteria</taxon>
        <taxon>Bacillati</taxon>
        <taxon>Actinomycetota</taxon>
        <taxon>Actinomycetes</taxon>
        <taxon>Glycomycetales</taxon>
        <taxon>Glycomycetaceae</taxon>
        <taxon>Glycomyces</taxon>
    </lineage>
</organism>
<dbReference type="InterPro" id="IPR027417">
    <property type="entry name" value="P-loop_NTPase"/>
</dbReference>